<feature type="transmembrane region" description="Helical" evidence="8">
    <location>
        <begin position="206"/>
        <end position="227"/>
    </location>
</feature>
<dbReference type="RefSeq" id="WP_130452413.1">
    <property type="nucleotide sequence ID" value="NZ_QYAG01000004.1"/>
</dbReference>
<evidence type="ECO:0000256" key="1">
    <source>
        <dbReference type="ARBA" id="ARBA00004651"/>
    </source>
</evidence>
<reference evidence="9 10" key="1">
    <citation type="journal article" date="2015" name="Stand. Genomic Sci.">
        <title>Genomic Encyclopedia of Bacterial and Archaeal Type Strains, Phase III: the genomes of soil and plant-associated and newly described type strains.</title>
        <authorList>
            <person name="Whitman W.B."/>
            <person name="Woyke T."/>
            <person name="Klenk H.P."/>
            <person name="Zhou Y."/>
            <person name="Lilburn T.G."/>
            <person name="Beck B.J."/>
            <person name="De Vos P."/>
            <person name="Vandamme P."/>
            <person name="Eisen J.A."/>
            <person name="Garrity G."/>
            <person name="Hugenholtz P."/>
            <person name="Kyrpides N.C."/>
        </authorList>
    </citation>
    <scope>NUCLEOTIDE SEQUENCE [LARGE SCALE GENOMIC DNA]</scope>
    <source>
        <strain evidence="9 10">RF6</strain>
    </source>
</reference>
<dbReference type="EMBL" id="SHKI01000002">
    <property type="protein sequence ID" value="RZT68422.1"/>
    <property type="molecule type" value="Genomic_DNA"/>
</dbReference>
<evidence type="ECO:0000256" key="6">
    <source>
        <dbReference type="ARBA" id="ARBA00022989"/>
    </source>
</evidence>
<protein>
    <submittedName>
        <fullName evidence="9">ACR3 family arsenite efflux pump ArsB</fullName>
    </submittedName>
</protein>
<dbReference type="AlphaFoldDB" id="A0A4Q7U7K4"/>
<feature type="transmembrane region" description="Helical" evidence="8">
    <location>
        <begin position="106"/>
        <end position="129"/>
    </location>
</feature>
<comment type="subcellular location">
    <subcellularLocation>
        <location evidence="1">Cell membrane</location>
        <topology evidence="1">Multi-pass membrane protein</topology>
    </subcellularLocation>
</comment>
<feature type="transmembrane region" description="Helical" evidence="8">
    <location>
        <begin position="136"/>
        <end position="159"/>
    </location>
</feature>
<evidence type="ECO:0000256" key="4">
    <source>
        <dbReference type="ARBA" id="ARBA00022475"/>
    </source>
</evidence>
<dbReference type="GO" id="GO:0005886">
    <property type="term" value="C:plasma membrane"/>
    <property type="evidence" value="ECO:0007669"/>
    <property type="project" value="UniProtKB-SubCell"/>
</dbReference>
<proteinExistence type="inferred from homology"/>
<keyword evidence="6 8" id="KW-1133">Transmembrane helix</keyword>
<name>A0A4Q7U7K4_9MICO</name>
<dbReference type="InterPro" id="IPR002657">
    <property type="entry name" value="BilAc:Na_symport/Acr3"/>
</dbReference>
<feature type="transmembrane region" description="Helical" evidence="8">
    <location>
        <begin position="77"/>
        <end position="100"/>
    </location>
</feature>
<organism evidence="9 10">
    <name type="scientific">Leucobacter luti</name>
    <dbReference type="NCBI Taxonomy" id="340320"/>
    <lineage>
        <taxon>Bacteria</taxon>
        <taxon>Bacillati</taxon>
        <taxon>Actinomycetota</taxon>
        <taxon>Actinomycetes</taxon>
        <taxon>Micrococcales</taxon>
        <taxon>Microbacteriaceae</taxon>
        <taxon>Leucobacter</taxon>
    </lineage>
</organism>
<keyword evidence="4" id="KW-1003">Cell membrane</keyword>
<evidence type="ECO:0000256" key="7">
    <source>
        <dbReference type="ARBA" id="ARBA00023136"/>
    </source>
</evidence>
<sequence length="339" mass="35110">MGAHRSSWAARAAWLERHQLGLSLAGIALGAVTGLGAPQLAPVLTASITPVLALLLFATFLGVPLARLGRAIRDTRFMAAVLGVNFVAAPLVAFALSRFVAEDAALLLGVLLVLLTPCVDYVIAFTGLAGGSRDRLLAATPLLMLLQLALLPGFLWLFAGPEATGRIEVWPFAEAFIWLILVPLCAAALVQWWSRASPIGQGVERATAGAMVPLMVVTLAVVVGSQIDAVGGHLARLLPLVPLYIAFAAVMVGVGVLAARAARLDVPGARAIVFSGVTRNSLVVLPLALALPPAFALAPLAVVTQTLVELVTLVALVRLVPRVLPARGPGTGTPHPALD</sequence>
<keyword evidence="7 8" id="KW-0472">Membrane</keyword>
<feature type="transmembrane region" description="Helical" evidence="8">
    <location>
        <begin position="20"/>
        <end position="37"/>
    </location>
</feature>
<evidence type="ECO:0000256" key="8">
    <source>
        <dbReference type="SAM" id="Phobius"/>
    </source>
</evidence>
<evidence type="ECO:0000256" key="2">
    <source>
        <dbReference type="ARBA" id="ARBA00010110"/>
    </source>
</evidence>
<dbReference type="Proteomes" id="UP000291832">
    <property type="component" value="Unassembled WGS sequence"/>
</dbReference>
<evidence type="ECO:0000256" key="3">
    <source>
        <dbReference type="ARBA" id="ARBA00022448"/>
    </source>
</evidence>
<dbReference type="InterPro" id="IPR004706">
    <property type="entry name" value="Arsenical-R_Acr3"/>
</dbReference>
<dbReference type="GO" id="GO:0015297">
    <property type="term" value="F:antiporter activity"/>
    <property type="evidence" value="ECO:0007669"/>
    <property type="project" value="InterPro"/>
</dbReference>
<dbReference type="GO" id="GO:0015104">
    <property type="term" value="F:antimonite transmembrane transporter activity"/>
    <property type="evidence" value="ECO:0007669"/>
    <property type="project" value="TreeGrafter"/>
</dbReference>
<dbReference type="PANTHER" id="PTHR43057">
    <property type="entry name" value="ARSENITE EFFLUX TRANSPORTER"/>
    <property type="match status" value="1"/>
</dbReference>
<comment type="caution">
    <text evidence="9">The sequence shown here is derived from an EMBL/GenBank/DDBJ whole genome shotgun (WGS) entry which is preliminary data.</text>
</comment>
<feature type="transmembrane region" description="Helical" evidence="8">
    <location>
        <begin position="43"/>
        <end position="65"/>
    </location>
</feature>
<dbReference type="OrthoDB" id="3254016at2"/>
<dbReference type="Pfam" id="PF01758">
    <property type="entry name" value="SBF"/>
    <property type="match status" value="1"/>
</dbReference>
<comment type="similarity">
    <text evidence="2">Belongs to the arsenical resistance-3 (ACR3) (TC 2.A.59) family.</text>
</comment>
<keyword evidence="10" id="KW-1185">Reference proteome</keyword>
<feature type="transmembrane region" description="Helical" evidence="8">
    <location>
        <begin position="175"/>
        <end position="194"/>
    </location>
</feature>
<evidence type="ECO:0000313" key="9">
    <source>
        <dbReference type="EMBL" id="RZT68422.1"/>
    </source>
</evidence>
<feature type="transmembrane region" description="Helical" evidence="8">
    <location>
        <begin position="239"/>
        <end position="259"/>
    </location>
</feature>
<evidence type="ECO:0000313" key="10">
    <source>
        <dbReference type="Proteomes" id="UP000291832"/>
    </source>
</evidence>
<keyword evidence="5 8" id="KW-0812">Transmembrane</keyword>
<keyword evidence="3" id="KW-0813">Transport</keyword>
<dbReference type="Gene3D" id="1.20.1530.20">
    <property type="match status" value="1"/>
</dbReference>
<dbReference type="InterPro" id="IPR038770">
    <property type="entry name" value="Na+/solute_symporter_sf"/>
</dbReference>
<gene>
    <name evidence="9" type="ORF">EV139_0145</name>
</gene>
<dbReference type="GO" id="GO:0015105">
    <property type="term" value="F:arsenite transmembrane transporter activity"/>
    <property type="evidence" value="ECO:0007669"/>
    <property type="project" value="TreeGrafter"/>
</dbReference>
<evidence type="ECO:0000256" key="5">
    <source>
        <dbReference type="ARBA" id="ARBA00022692"/>
    </source>
</evidence>
<accession>A0A4Q7U7K4</accession>
<dbReference type="PANTHER" id="PTHR43057:SF1">
    <property type="entry name" value="ARSENICAL-RESISTANCE PROTEIN 3"/>
    <property type="match status" value="1"/>
</dbReference>